<dbReference type="Proteomes" id="UP000887574">
    <property type="component" value="Unplaced"/>
</dbReference>
<protein>
    <submittedName>
        <fullName evidence="2">Uncharacterized protein</fullName>
    </submittedName>
</protein>
<dbReference type="AlphaFoldDB" id="A0A915EJ13"/>
<organism evidence="1 2">
    <name type="scientific">Ditylenchus dipsaci</name>
    <dbReference type="NCBI Taxonomy" id="166011"/>
    <lineage>
        <taxon>Eukaryota</taxon>
        <taxon>Metazoa</taxon>
        <taxon>Ecdysozoa</taxon>
        <taxon>Nematoda</taxon>
        <taxon>Chromadorea</taxon>
        <taxon>Rhabditida</taxon>
        <taxon>Tylenchina</taxon>
        <taxon>Tylenchomorpha</taxon>
        <taxon>Sphaerularioidea</taxon>
        <taxon>Anguinidae</taxon>
        <taxon>Anguininae</taxon>
        <taxon>Ditylenchus</taxon>
    </lineage>
</organism>
<evidence type="ECO:0000313" key="1">
    <source>
        <dbReference type="Proteomes" id="UP000887574"/>
    </source>
</evidence>
<name>A0A915EJ13_9BILA</name>
<evidence type="ECO:0000313" key="2">
    <source>
        <dbReference type="WBParaSite" id="jg6411"/>
    </source>
</evidence>
<reference evidence="2" key="1">
    <citation type="submission" date="2022-11" db="UniProtKB">
        <authorList>
            <consortium name="WormBaseParasite"/>
        </authorList>
    </citation>
    <scope>IDENTIFICATION</scope>
</reference>
<accession>A0A915EJ13</accession>
<dbReference type="WBParaSite" id="jg6411">
    <property type="protein sequence ID" value="jg6411"/>
    <property type="gene ID" value="jg6411"/>
</dbReference>
<sequence>MNSWQKLLQYEKQLGEHNSDINKVEIFRKREETNNKIRSFIITPFDGDHKNYAQYKTSIVDLIAKCFKDLLIADPPSIRNVLVWIGRPSATMIFSECTARDKLLGDGVRILPLFTKSQRMNYKKRVQQREDALFKHLSKLRNVGIGEQQKTTD</sequence>
<keyword evidence="1" id="KW-1185">Reference proteome</keyword>
<proteinExistence type="predicted"/>